<reference evidence="1 2" key="1">
    <citation type="journal article" date="2018" name="Mycol. Prog.">
        <title>Coniella lustricola, a new species from submerged detritus.</title>
        <authorList>
            <person name="Raudabaugh D.B."/>
            <person name="Iturriaga T."/>
            <person name="Carver A."/>
            <person name="Mondo S."/>
            <person name="Pangilinan J."/>
            <person name="Lipzen A."/>
            <person name="He G."/>
            <person name="Amirebrahimi M."/>
            <person name="Grigoriev I.V."/>
            <person name="Miller A.N."/>
        </authorList>
    </citation>
    <scope>NUCLEOTIDE SEQUENCE [LARGE SCALE GENOMIC DNA]</scope>
    <source>
        <strain evidence="1 2">B22-T-1</strain>
    </source>
</reference>
<evidence type="ECO:0000313" key="2">
    <source>
        <dbReference type="Proteomes" id="UP000241462"/>
    </source>
</evidence>
<dbReference type="InParanoid" id="A0A2T3A451"/>
<organism evidence="1 2">
    <name type="scientific">Coniella lustricola</name>
    <dbReference type="NCBI Taxonomy" id="2025994"/>
    <lineage>
        <taxon>Eukaryota</taxon>
        <taxon>Fungi</taxon>
        <taxon>Dikarya</taxon>
        <taxon>Ascomycota</taxon>
        <taxon>Pezizomycotina</taxon>
        <taxon>Sordariomycetes</taxon>
        <taxon>Sordariomycetidae</taxon>
        <taxon>Diaporthales</taxon>
        <taxon>Schizoparmaceae</taxon>
        <taxon>Coniella</taxon>
    </lineage>
</organism>
<keyword evidence="2" id="KW-1185">Reference proteome</keyword>
<proteinExistence type="predicted"/>
<sequence>MSLSFVSRCVFLHSVKSSVTAVFVMCQGSWKIGPGFLFPLTQFPLPFLLANRNSCLLFHSCSRSRSVPRLAQDWQSKGAPATPAPVTESMGEMVGATASGWHPKEGIV</sequence>
<evidence type="ECO:0000313" key="1">
    <source>
        <dbReference type="EMBL" id="PSR82470.1"/>
    </source>
</evidence>
<protein>
    <submittedName>
        <fullName evidence="1">Uncharacterized protein</fullName>
    </submittedName>
</protein>
<dbReference type="AlphaFoldDB" id="A0A2T3A451"/>
<name>A0A2T3A451_9PEZI</name>
<accession>A0A2T3A451</accession>
<gene>
    <name evidence="1" type="ORF">BD289DRAFT_14816</name>
</gene>
<dbReference type="EMBL" id="KZ678477">
    <property type="protein sequence ID" value="PSR82470.1"/>
    <property type="molecule type" value="Genomic_DNA"/>
</dbReference>
<dbReference type="Proteomes" id="UP000241462">
    <property type="component" value="Unassembled WGS sequence"/>
</dbReference>